<dbReference type="NCBIfam" id="TIGR00066">
    <property type="entry name" value="g_glut_trans"/>
    <property type="match status" value="1"/>
</dbReference>
<dbReference type="PANTHER" id="PTHR11686:SF9">
    <property type="entry name" value="RE13973P"/>
    <property type="match status" value="1"/>
</dbReference>
<feature type="transmembrane region" description="Helical" evidence="2">
    <location>
        <begin position="20"/>
        <end position="44"/>
    </location>
</feature>
<dbReference type="InterPro" id="IPR000101">
    <property type="entry name" value="GGT_peptidase"/>
</dbReference>
<keyword evidence="2" id="KW-0812">Transmembrane</keyword>
<evidence type="ECO:0000313" key="3">
    <source>
        <dbReference type="Proteomes" id="UP000694865"/>
    </source>
</evidence>
<gene>
    <name evidence="4" type="primary">LOC100378313</name>
</gene>
<dbReference type="Proteomes" id="UP000694865">
    <property type="component" value="Unplaced"/>
</dbReference>
<evidence type="ECO:0000256" key="2">
    <source>
        <dbReference type="SAM" id="Phobius"/>
    </source>
</evidence>
<dbReference type="PANTHER" id="PTHR11686">
    <property type="entry name" value="GAMMA GLUTAMYL TRANSPEPTIDASE"/>
    <property type="match status" value="1"/>
</dbReference>
<evidence type="ECO:0000313" key="4">
    <source>
        <dbReference type="RefSeq" id="XP_002734130.1"/>
    </source>
</evidence>
<dbReference type="PROSITE" id="PS00462">
    <property type="entry name" value="G_GLU_TRANSPEPTIDASE"/>
    <property type="match status" value="1"/>
</dbReference>
<dbReference type="InterPro" id="IPR029055">
    <property type="entry name" value="Ntn_hydrolases_N"/>
</dbReference>
<accession>A0ABM0GNX7</accession>
<proteinExistence type="inferred from homology"/>
<keyword evidence="3" id="KW-1185">Reference proteome</keyword>
<dbReference type="Pfam" id="PF01019">
    <property type="entry name" value="G_glu_transpept"/>
    <property type="match status" value="1"/>
</dbReference>
<sequence>MERAPGCPTRHAKSPIKKRIVIFGTVTVTIGVAIGIVLLCVYFLDECSFNRCHSTYSNDKYFFQHAAVAADNGLCSEVGRDTLERGGNAVDAAIAAMLCNGIINTQSHGIGGGHFMVIYKRDRDTIEAIDAREEAPLESAEDMYSENPEDATLGGKAIGVPGEVDGFWMAHMRHGRLPWKELFTASIKLAEEGFEIGPALGGAISDKEEDIRREQGLREIFLNEDGSLKKTGDVMHRYKLAQTYRKIASGGAEEFYTGRLADDIVADIRDNDGIIVSEDLRNYRAKLKEPLKIILGEYDVYSPRPPASGAVLSLILNILEGYNFNEDSTATESSKILTSHRIVEAFKFAYAKRTMLGDEDYIDIVDLIANMTSDEYAENLRMLIDDDRTHEPDYYGADYYTSNDGGTSHLSVVDEDGNAVAVTSTINLYFGSKVRGLRTGIIFNNEMDDFSSPNITNSFGVPPSPANFIEPGKRPLSSMSPTIVIDKHGDVQLVVGASGGTKITTISSLVSARTLWFGEDIETAITGPRFHHQLIPNKVDYEEGIEETTLDGWISKGHDTDLRSSLAVCSAIRRVTGGLSAFSDERKAGGYPAGY</sequence>
<comment type="similarity">
    <text evidence="1">Belongs to the gamma-glutamyltransferase family.</text>
</comment>
<dbReference type="Gene3D" id="1.10.246.130">
    <property type="match status" value="1"/>
</dbReference>
<organism evidence="3 4">
    <name type="scientific">Saccoglossus kowalevskii</name>
    <name type="common">Acorn worm</name>
    <dbReference type="NCBI Taxonomy" id="10224"/>
    <lineage>
        <taxon>Eukaryota</taxon>
        <taxon>Metazoa</taxon>
        <taxon>Hemichordata</taxon>
        <taxon>Enteropneusta</taxon>
        <taxon>Harrimaniidae</taxon>
        <taxon>Saccoglossus</taxon>
    </lineage>
</organism>
<dbReference type="RefSeq" id="XP_002734130.1">
    <property type="nucleotide sequence ID" value="XM_002734084.1"/>
</dbReference>
<dbReference type="Gene3D" id="3.60.20.40">
    <property type="match status" value="1"/>
</dbReference>
<dbReference type="InterPro" id="IPR043137">
    <property type="entry name" value="GGT_ssub_C"/>
</dbReference>
<name>A0ABM0GNX7_SACKO</name>
<protein>
    <submittedName>
        <fullName evidence="4">Gamma-glutamyltranspeptidase 1-like</fullName>
    </submittedName>
</protein>
<keyword evidence="2" id="KW-1133">Transmembrane helix</keyword>
<dbReference type="InterPro" id="IPR043138">
    <property type="entry name" value="GGT_lsub"/>
</dbReference>
<dbReference type="InterPro" id="IPR055262">
    <property type="entry name" value="GGT_CS"/>
</dbReference>
<dbReference type="SUPFAM" id="SSF56235">
    <property type="entry name" value="N-terminal nucleophile aminohydrolases (Ntn hydrolases)"/>
    <property type="match status" value="1"/>
</dbReference>
<keyword evidence="2" id="KW-0472">Membrane</keyword>
<dbReference type="PRINTS" id="PR01210">
    <property type="entry name" value="GGTRANSPTASE"/>
</dbReference>
<evidence type="ECO:0000256" key="1">
    <source>
        <dbReference type="ARBA" id="ARBA00009381"/>
    </source>
</evidence>
<dbReference type="GeneID" id="100378313"/>
<reference evidence="4" key="1">
    <citation type="submission" date="2025-08" db="UniProtKB">
        <authorList>
            <consortium name="RefSeq"/>
        </authorList>
    </citation>
    <scope>IDENTIFICATION</scope>
    <source>
        <tissue evidence="4">Testes</tissue>
    </source>
</reference>